<dbReference type="InterPro" id="IPR034756">
    <property type="entry name" value="T2SSM_b"/>
</dbReference>
<comment type="caution">
    <text evidence="2">The sequence shown here is derived from an EMBL/GenBank/DDBJ whole genome shotgun (WGS) entry which is preliminary data.</text>
</comment>
<dbReference type="Proteomes" id="UP000664073">
    <property type="component" value="Unassembled WGS sequence"/>
</dbReference>
<dbReference type="RefSeq" id="WP_207845796.1">
    <property type="nucleotide sequence ID" value="NZ_JAFVMH010000003.1"/>
</dbReference>
<organism evidence="2 3">
    <name type="scientific">Acetobacter garciniae</name>
    <dbReference type="NCBI Taxonomy" id="2817435"/>
    <lineage>
        <taxon>Bacteria</taxon>
        <taxon>Pseudomonadati</taxon>
        <taxon>Pseudomonadota</taxon>
        <taxon>Alphaproteobacteria</taxon>
        <taxon>Acetobacterales</taxon>
        <taxon>Acetobacteraceae</taxon>
        <taxon>Acetobacter</taxon>
    </lineage>
</organism>
<dbReference type="AlphaFoldDB" id="A0A939HPR2"/>
<accession>A0A939HPR2</accession>
<feature type="compositionally biased region" description="Low complexity" evidence="1">
    <location>
        <begin position="213"/>
        <end position="247"/>
    </location>
</feature>
<evidence type="ECO:0000313" key="2">
    <source>
        <dbReference type="EMBL" id="MBO1325129.1"/>
    </source>
</evidence>
<dbReference type="InterPro" id="IPR014717">
    <property type="entry name" value="Transl_elong_EF1B/ribsomal_bS6"/>
</dbReference>
<dbReference type="Gene3D" id="3.30.70.60">
    <property type="match status" value="1"/>
</dbReference>
<keyword evidence="3" id="KW-1185">Reference proteome</keyword>
<proteinExistence type="predicted"/>
<dbReference type="EMBL" id="JAFVMH010000003">
    <property type="protein sequence ID" value="MBO1325129.1"/>
    <property type="molecule type" value="Genomic_DNA"/>
</dbReference>
<sequence>MSVAALIRRLPEGRAGRALALLLLGCVLGLAWLSVLGPVWSRYAERAQGLALQRATLARMQRLVATLPALRHAAAVAAPGPSPLIEGATDAVAGANLQDRLQQVATALGASIVSTENVPSVLVGHYRRIGLHVSISASFPTVIGFIARLEAGTPASVIDALHLRVAEEGGAAANMDCDMIVYAFRHADGAPNAPPASAPAPVEGSAFAPITASTVAPAGAPAGGPTSPQSSPDSPAGSAPAIVGDPASPAPSPPSLPPAGDAP</sequence>
<reference evidence="2" key="1">
    <citation type="submission" date="2021-03" db="EMBL/GenBank/DDBJ databases">
        <title>The complete genome sequence of Acetobacter sp. TBRC 12339.</title>
        <authorList>
            <person name="Charoenyingcharoen P."/>
            <person name="Yukphan P."/>
        </authorList>
    </citation>
    <scope>NUCLEOTIDE SEQUENCE</scope>
    <source>
        <strain evidence="2">TBRC 12339</strain>
    </source>
</reference>
<evidence type="ECO:0000256" key="1">
    <source>
        <dbReference type="SAM" id="MobiDB-lite"/>
    </source>
</evidence>
<feature type="region of interest" description="Disordered" evidence="1">
    <location>
        <begin position="213"/>
        <end position="263"/>
    </location>
</feature>
<dbReference type="NCBIfam" id="NF040576">
    <property type="entry name" value="T2SS_GspM_XpsM"/>
    <property type="match status" value="1"/>
</dbReference>
<protein>
    <submittedName>
        <fullName evidence="2">Type II secretion system protein M</fullName>
    </submittedName>
</protein>
<evidence type="ECO:0000313" key="3">
    <source>
        <dbReference type="Proteomes" id="UP000664073"/>
    </source>
</evidence>
<name>A0A939HPR2_9PROT</name>
<feature type="compositionally biased region" description="Pro residues" evidence="1">
    <location>
        <begin position="248"/>
        <end position="257"/>
    </location>
</feature>
<gene>
    <name evidence="2" type="ORF">J2D77_08200</name>
</gene>
<dbReference type="Pfam" id="PF10741">
    <property type="entry name" value="T2SSM_b"/>
    <property type="match status" value="1"/>
</dbReference>